<keyword evidence="15" id="KW-0238">DNA-binding</keyword>
<evidence type="ECO:0000256" key="5">
    <source>
        <dbReference type="ARBA" id="ARBA00011967"/>
    </source>
</evidence>
<evidence type="ECO:0000259" key="16">
    <source>
        <dbReference type="PROSITE" id="PS50071"/>
    </source>
</evidence>
<reference evidence="17" key="2">
    <citation type="submission" date="2023-05" db="EMBL/GenBank/DDBJ databases">
        <authorList>
            <person name="Schelkunov M.I."/>
        </authorList>
    </citation>
    <scope>NUCLEOTIDE SEQUENCE</scope>
    <source>
        <strain evidence="17">Hsosn_3</strain>
        <tissue evidence="17">Leaf</tissue>
    </source>
</reference>
<comment type="similarity">
    <text evidence="4">Belongs to the ALG10 glucosyltransferase family.</text>
</comment>
<organism evidence="17 18">
    <name type="scientific">Heracleum sosnowskyi</name>
    <dbReference type="NCBI Taxonomy" id="360622"/>
    <lineage>
        <taxon>Eukaryota</taxon>
        <taxon>Viridiplantae</taxon>
        <taxon>Streptophyta</taxon>
        <taxon>Embryophyta</taxon>
        <taxon>Tracheophyta</taxon>
        <taxon>Spermatophyta</taxon>
        <taxon>Magnoliopsida</taxon>
        <taxon>eudicotyledons</taxon>
        <taxon>Gunneridae</taxon>
        <taxon>Pentapetalae</taxon>
        <taxon>asterids</taxon>
        <taxon>campanulids</taxon>
        <taxon>Apiales</taxon>
        <taxon>Apiaceae</taxon>
        <taxon>Apioideae</taxon>
        <taxon>apioid superclade</taxon>
        <taxon>Tordylieae</taxon>
        <taxon>Tordyliinae</taxon>
        <taxon>Heracleum</taxon>
    </lineage>
</organism>
<evidence type="ECO:0000256" key="12">
    <source>
        <dbReference type="ARBA" id="ARBA00023136"/>
    </source>
</evidence>
<dbReference type="PANTHER" id="PTHR12989">
    <property type="entry name" value="ALPHA-1,2-GLUCOSYLTRANSFERASE ALG10"/>
    <property type="match status" value="1"/>
</dbReference>
<keyword evidence="15" id="KW-0371">Homeobox</keyword>
<sequence>MKRVNADCPKPSSSRRQQLDIPILSNIEPKQIKVWFQNRSIGNPYLLAENRHYTFYLWRKIINVHWSSKYLMVPHVYVWFSIFRILVPEENTGAGTFLGMCGCSNSFSIDRVQILYLDFLAQERKNILTSGHCWCSSRLQMDIVGAPLGAENMCKDWWPYNLKRCLSFTNWHGPSYQICVSYCSVRFALKPCLLNQYYAAIGSWVKRK</sequence>
<comment type="catalytic activity">
    <reaction evidence="14">
        <text>an alpha-D-Glc-(1-&gt;3)-alpha-D-Glc-(1-&gt;3)-alpha-D-Man-(1-&gt;2)-alpha-D-Man-(1-&gt;2)-alpha-D-Man-(1-&gt;3)-[alpha-D-Man-(1-&gt;2)-alpha-D-Man-(1-&gt;3)-[alpha-D-Man-(1-&gt;2)-alpha-D-Man-(1-&gt;6)]-alpha-D-Man-(1-&gt;6)]-beta-D-Man-(1-&gt;4)-beta-D-GlcNAc-(1-&gt;4)-alpha-D-GlcNAc-diphospho-di-trans,poly-cis-dolichol + a di-trans,poly-cis-dolichyl beta-D-glucosyl phosphate = a alpha-D-Glc-(1-&gt;2)-alpha-D-Glc-(1-&gt;3)-alpha-D-Glc-(1-&gt;3)-alpha-D-Man-(1-&gt;2)-alpha-D-Man-(1-&gt;2)-alpha-D-Man-(1-&gt;3)-[alpha-D-Man-(1-&gt;2)-alpha-D-Man-(1-&gt;3)-[alpha-D-Man-(1-&gt;2)-alpha-D-Man-(1-&gt;6)]-alpha-D-Man-(1-&gt;6)]-beta-D-Man-(1-&gt;4)-beta-D-GlcNAc-(1-&gt;4)-alpha-D-GlcNAc-diphospho-di-trans,poly-cis-dolichol + a di-trans,poly-cis-dolichyl phosphate + H(+)</text>
        <dbReference type="Rhea" id="RHEA:29543"/>
        <dbReference type="Rhea" id="RHEA-COMP:19498"/>
        <dbReference type="Rhea" id="RHEA-COMP:19502"/>
        <dbReference type="Rhea" id="RHEA-COMP:19512"/>
        <dbReference type="Rhea" id="RHEA-COMP:19522"/>
        <dbReference type="ChEBI" id="CHEBI:15378"/>
        <dbReference type="ChEBI" id="CHEBI:57525"/>
        <dbReference type="ChEBI" id="CHEBI:57683"/>
        <dbReference type="ChEBI" id="CHEBI:132522"/>
        <dbReference type="ChEBI" id="CHEBI:132523"/>
        <dbReference type="EC" id="2.4.1.256"/>
    </reaction>
    <physiologicalReaction direction="left-to-right" evidence="14">
        <dbReference type="Rhea" id="RHEA:29544"/>
    </physiologicalReaction>
</comment>
<evidence type="ECO:0000256" key="10">
    <source>
        <dbReference type="ARBA" id="ARBA00022824"/>
    </source>
</evidence>
<accession>A0AAD8JBA9</accession>
<evidence type="ECO:0000256" key="1">
    <source>
        <dbReference type="ARBA" id="ARBA00004123"/>
    </source>
</evidence>
<keyword evidence="11" id="KW-1133">Transmembrane helix</keyword>
<evidence type="ECO:0000256" key="2">
    <source>
        <dbReference type="ARBA" id="ARBA00004477"/>
    </source>
</evidence>
<evidence type="ECO:0000256" key="14">
    <source>
        <dbReference type="ARBA" id="ARBA00048064"/>
    </source>
</evidence>
<evidence type="ECO:0000256" key="4">
    <source>
        <dbReference type="ARBA" id="ARBA00010600"/>
    </source>
</evidence>
<evidence type="ECO:0000256" key="7">
    <source>
        <dbReference type="ARBA" id="ARBA00022676"/>
    </source>
</evidence>
<protein>
    <recommendedName>
        <fullName evidence="6">Dol-P-Glc:Glc(2)Man(9)GlcNAc(2)-PP-Dol alpha-1,2-glucosyltransferase</fullName>
        <ecNumber evidence="5">2.4.1.256</ecNumber>
    </recommendedName>
</protein>
<dbReference type="PROSITE" id="PS50071">
    <property type="entry name" value="HOMEOBOX_2"/>
    <property type="match status" value="1"/>
</dbReference>
<evidence type="ECO:0000256" key="6">
    <source>
        <dbReference type="ARBA" id="ARBA00018512"/>
    </source>
</evidence>
<dbReference type="CDD" id="cd00086">
    <property type="entry name" value="homeodomain"/>
    <property type="match status" value="1"/>
</dbReference>
<evidence type="ECO:0000256" key="3">
    <source>
        <dbReference type="ARBA" id="ARBA00004922"/>
    </source>
</evidence>
<dbReference type="GO" id="GO:0106073">
    <property type="term" value="F:dolichyl pyrophosphate Glc2Man9GlcNAc2 alpha-1,2-glucosyltransferase activity"/>
    <property type="evidence" value="ECO:0007669"/>
    <property type="project" value="UniProtKB-EC"/>
</dbReference>
<evidence type="ECO:0000313" key="17">
    <source>
        <dbReference type="EMBL" id="KAK1399958.1"/>
    </source>
</evidence>
<dbReference type="EC" id="2.4.1.256" evidence="5"/>
<evidence type="ECO:0000256" key="9">
    <source>
        <dbReference type="ARBA" id="ARBA00022692"/>
    </source>
</evidence>
<keyword evidence="8" id="KW-0808">Transferase</keyword>
<evidence type="ECO:0000256" key="11">
    <source>
        <dbReference type="ARBA" id="ARBA00022989"/>
    </source>
</evidence>
<dbReference type="InterPro" id="IPR016900">
    <property type="entry name" value="Alg10"/>
</dbReference>
<dbReference type="Pfam" id="PF04922">
    <property type="entry name" value="DIE2_ALG10"/>
    <property type="match status" value="1"/>
</dbReference>
<feature type="DNA-binding region" description="Homeobox" evidence="15">
    <location>
        <begin position="3"/>
        <end position="40"/>
    </location>
</feature>
<dbReference type="AlphaFoldDB" id="A0AAD8JBA9"/>
<evidence type="ECO:0000256" key="13">
    <source>
        <dbReference type="ARBA" id="ARBA00044727"/>
    </source>
</evidence>
<keyword evidence="9" id="KW-0812">Transmembrane</keyword>
<evidence type="ECO:0000256" key="15">
    <source>
        <dbReference type="PROSITE-ProRule" id="PRU00108"/>
    </source>
</evidence>
<dbReference type="Gene3D" id="1.10.10.60">
    <property type="entry name" value="Homeodomain-like"/>
    <property type="match status" value="1"/>
</dbReference>
<keyword evidence="18" id="KW-1185">Reference proteome</keyword>
<dbReference type="InterPro" id="IPR001356">
    <property type="entry name" value="HD"/>
</dbReference>
<evidence type="ECO:0000256" key="8">
    <source>
        <dbReference type="ARBA" id="ARBA00022679"/>
    </source>
</evidence>
<dbReference type="GO" id="GO:0006488">
    <property type="term" value="P:dolichol-linked oligosaccharide biosynthetic process"/>
    <property type="evidence" value="ECO:0007669"/>
    <property type="project" value="InterPro"/>
</dbReference>
<keyword evidence="12" id="KW-0472">Membrane</keyword>
<comment type="subcellular location">
    <subcellularLocation>
        <location evidence="2">Endoplasmic reticulum membrane</location>
        <topology evidence="2">Multi-pass membrane protein</topology>
    </subcellularLocation>
    <subcellularLocation>
        <location evidence="1 15">Nucleus</location>
    </subcellularLocation>
</comment>
<dbReference type="GO" id="GO:0005789">
    <property type="term" value="C:endoplasmic reticulum membrane"/>
    <property type="evidence" value="ECO:0007669"/>
    <property type="project" value="UniProtKB-SubCell"/>
</dbReference>
<evidence type="ECO:0000313" key="18">
    <source>
        <dbReference type="Proteomes" id="UP001237642"/>
    </source>
</evidence>
<keyword evidence="10" id="KW-0256">Endoplasmic reticulum</keyword>
<proteinExistence type="inferred from homology"/>
<dbReference type="PANTHER" id="PTHR12989:SF10">
    <property type="entry name" value="DOL-P-GLC:GLC(2)MAN(9)GLCNAC(2)-PP-DOL ALPHA-1,2-GLUCOSYLTRANSFERASE-RELATED"/>
    <property type="match status" value="1"/>
</dbReference>
<comment type="function">
    <text evidence="13">Dol-P-Glc:Glc(2)Man(9)GlcNAc(2)-PP-Dol alpha-1,2-glucosyltransferase that operates in the biosynthetic pathway of dolichol-linked oligosaccharides, the glycan precursors employed in protein asparagine (N)-glycosylation. The assembly of dolichol-linked oligosaccharides begins on the cytosolic side of the endoplasmic reticulum membrane and finishes in its lumen. The sequential addition of sugars to dolichol pyrophosphate produces dolichol-linked oligosaccharides containing fourteen sugars, including two GlcNAcs, nine mannoses and three glucoses. Once assembled, the oligosaccharide is transferred from the lipid to nascent proteins by oligosaccharyltransferases. In the lumen of the endoplasmic reticulum, adds the third and last glucose residue from dolichyl phosphate glucose (Dol-P-Glc) onto the lipid-linked oligosaccharide intermediate Glc(2)Man(9)GlcNAc(2)-PP-Dol to produce Glc(3)Man(9)GlcNAc(2)-PP-Dol.</text>
</comment>
<comment type="caution">
    <text evidence="17">The sequence shown here is derived from an EMBL/GenBank/DDBJ whole genome shotgun (WGS) entry which is preliminary data.</text>
</comment>
<keyword evidence="15" id="KW-0539">Nucleus</keyword>
<feature type="domain" description="Homeobox" evidence="16">
    <location>
        <begin position="1"/>
        <end position="39"/>
    </location>
</feature>
<gene>
    <name evidence="17" type="ORF">POM88_009821</name>
</gene>
<dbReference type="EMBL" id="JAUIZM010000002">
    <property type="protein sequence ID" value="KAK1399958.1"/>
    <property type="molecule type" value="Genomic_DNA"/>
</dbReference>
<comment type="pathway">
    <text evidence="3">Protein modification; protein glycosylation.</text>
</comment>
<dbReference type="Proteomes" id="UP001237642">
    <property type="component" value="Unassembled WGS sequence"/>
</dbReference>
<keyword evidence="7" id="KW-0328">Glycosyltransferase</keyword>
<dbReference type="GO" id="GO:0005634">
    <property type="term" value="C:nucleus"/>
    <property type="evidence" value="ECO:0007669"/>
    <property type="project" value="UniProtKB-SubCell"/>
</dbReference>
<reference evidence="17" key="1">
    <citation type="submission" date="2023-02" db="EMBL/GenBank/DDBJ databases">
        <title>Genome of toxic invasive species Heracleum sosnowskyi carries increased number of genes despite the absence of recent whole-genome duplications.</title>
        <authorList>
            <person name="Schelkunov M."/>
            <person name="Shtratnikova V."/>
            <person name="Makarenko M."/>
            <person name="Klepikova A."/>
            <person name="Omelchenko D."/>
            <person name="Novikova G."/>
            <person name="Obukhova E."/>
            <person name="Bogdanov V."/>
            <person name="Penin A."/>
            <person name="Logacheva M."/>
        </authorList>
    </citation>
    <scope>NUCLEOTIDE SEQUENCE</scope>
    <source>
        <strain evidence="17">Hsosn_3</strain>
        <tissue evidence="17">Leaf</tissue>
    </source>
</reference>
<name>A0AAD8JBA9_9APIA</name>
<dbReference type="GO" id="GO:0003677">
    <property type="term" value="F:DNA binding"/>
    <property type="evidence" value="ECO:0007669"/>
    <property type="project" value="UniProtKB-UniRule"/>
</dbReference>